<protein>
    <submittedName>
        <fullName evidence="2">Uncharacterized protein</fullName>
    </submittedName>
</protein>
<evidence type="ECO:0000256" key="1">
    <source>
        <dbReference type="SAM" id="MobiDB-lite"/>
    </source>
</evidence>
<feature type="region of interest" description="Disordered" evidence="1">
    <location>
        <begin position="68"/>
        <end position="95"/>
    </location>
</feature>
<organism evidence="2">
    <name type="scientific">marine sediment metagenome</name>
    <dbReference type="NCBI Taxonomy" id="412755"/>
    <lineage>
        <taxon>unclassified sequences</taxon>
        <taxon>metagenomes</taxon>
        <taxon>ecological metagenomes</taxon>
    </lineage>
</organism>
<dbReference type="AlphaFoldDB" id="X1KAE7"/>
<dbReference type="EMBL" id="BARV01008409">
    <property type="protein sequence ID" value="GAI03578.1"/>
    <property type="molecule type" value="Genomic_DNA"/>
</dbReference>
<sequence length="95" mass="10608">MIHDRADRVRIVESEPAAGPESLVLFRRINQDEQLLIFDRVQHLPAAACVDNDACHVRQAFFQPIGNNQPQGIVPKAGSAHPYDQDRQVHGNLST</sequence>
<accession>X1KAE7</accession>
<proteinExistence type="predicted"/>
<gene>
    <name evidence="2" type="ORF">S06H3_16912</name>
</gene>
<reference evidence="2" key="1">
    <citation type="journal article" date="2014" name="Front. Microbiol.">
        <title>High frequency of phylogenetically diverse reductive dehalogenase-homologous genes in deep subseafloor sedimentary metagenomes.</title>
        <authorList>
            <person name="Kawai M."/>
            <person name="Futagami T."/>
            <person name="Toyoda A."/>
            <person name="Takaki Y."/>
            <person name="Nishi S."/>
            <person name="Hori S."/>
            <person name="Arai W."/>
            <person name="Tsubouchi T."/>
            <person name="Morono Y."/>
            <person name="Uchiyama I."/>
            <person name="Ito T."/>
            <person name="Fujiyama A."/>
            <person name="Inagaki F."/>
            <person name="Takami H."/>
        </authorList>
    </citation>
    <scope>NUCLEOTIDE SEQUENCE</scope>
    <source>
        <strain evidence="2">Expedition CK06-06</strain>
    </source>
</reference>
<evidence type="ECO:0000313" key="2">
    <source>
        <dbReference type="EMBL" id="GAI03578.1"/>
    </source>
</evidence>
<comment type="caution">
    <text evidence="2">The sequence shown here is derived from an EMBL/GenBank/DDBJ whole genome shotgun (WGS) entry which is preliminary data.</text>
</comment>
<name>X1KAE7_9ZZZZ</name>